<keyword evidence="2 4" id="KW-0808">Transferase</keyword>
<evidence type="ECO:0000256" key="4">
    <source>
        <dbReference type="RuleBase" id="RU363071"/>
    </source>
</evidence>
<dbReference type="OrthoDB" id="9766852at2"/>
<evidence type="ECO:0000256" key="2">
    <source>
        <dbReference type="ARBA" id="ARBA00022679"/>
    </source>
</evidence>
<dbReference type="PANTHER" id="PTHR21337:SF0">
    <property type="entry name" value="PHOSPHO-2-DEHYDRO-3-DEOXYHEPTONATE ALDOLASE"/>
    <property type="match status" value="1"/>
</dbReference>
<evidence type="ECO:0000256" key="1">
    <source>
        <dbReference type="ARBA" id="ARBA00008911"/>
    </source>
</evidence>
<reference evidence="5 6" key="1">
    <citation type="journal article" date="2015" name="Stand. Genomic Sci.">
        <title>Genomic Encyclopedia of Bacterial and Archaeal Type Strains, Phase III: the genomes of soil and plant-associated and newly described type strains.</title>
        <authorList>
            <person name="Whitman W.B."/>
            <person name="Woyke T."/>
            <person name="Klenk H.P."/>
            <person name="Zhou Y."/>
            <person name="Lilburn T.G."/>
            <person name="Beck B.J."/>
            <person name="De Vos P."/>
            <person name="Vandamme P."/>
            <person name="Eisen J.A."/>
            <person name="Garrity G."/>
            <person name="Hugenholtz P."/>
            <person name="Kyrpides N.C."/>
        </authorList>
    </citation>
    <scope>NUCLEOTIDE SEQUENCE [LARGE SCALE GENOMIC DNA]</scope>
    <source>
        <strain evidence="5 6">CGMCC 1.6858</strain>
    </source>
</reference>
<dbReference type="EMBL" id="VLKY01000013">
    <property type="protein sequence ID" value="TWI51007.1"/>
    <property type="molecule type" value="Genomic_DNA"/>
</dbReference>
<feature type="binding site" evidence="3">
    <location>
        <position position="108"/>
    </location>
    <ligand>
        <name>phosphoenolpyruvate</name>
        <dbReference type="ChEBI" id="CHEBI:58702"/>
    </ligand>
</feature>
<dbReference type="NCBIfam" id="TIGR01358">
    <property type="entry name" value="DAHP_synth_II"/>
    <property type="match status" value="1"/>
</dbReference>
<feature type="binding site" evidence="3">
    <location>
        <position position="352"/>
    </location>
    <ligand>
        <name>Mn(2+)</name>
        <dbReference type="ChEBI" id="CHEBI:29035"/>
    </ligand>
</feature>
<gene>
    <name evidence="5" type="ORF">IQ22_03709</name>
</gene>
<dbReference type="Proteomes" id="UP000316905">
    <property type="component" value="Unassembled WGS sequence"/>
</dbReference>
<comment type="cofactor">
    <cofactor evidence="3">
        <name>Mn(2+)</name>
        <dbReference type="ChEBI" id="CHEBI:29035"/>
    </cofactor>
    <cofactor evidence="3">
        <name>Co(2+)</name>
        <dbReference type="ChEBI" id="CHEBI:48828"/>
    </cofactor>
    <cofactor evidence="3">
        <name>Cd(2+)</name>
        <dbReference type="ChEBI" id="CHEBI:48775"/>
    </cofactor>
    <text evidence="3">Binds 1 divalent cation per subunit. The enzyme is active with manganese, cobalt or cadmium ions.</text>
</comment>
<dbReference type="AlphaFoldDB" id="A0A562Q2V0"/>
<accession>A0A562Q2V0</accession>
<dbReference type="Gene3D" id="3.20.20.70">
    <property type="entry name" value="Aldolase class I"/>
    <property type="match status" value="1"/>
</dbReference>
<dbReference type="SUPFAM" id="SSF51569">
    <property type="entry name" value="Aldolase"/>
    <property type="match status" value="1"/>
</dbReference>
<dbReference type="InterPro" id="IPR002480">
    <property type="entry name" value="DAHP_synth_2"/>
</dbReference>
<dbReference type="RefSeq" id="WP_145144569.1">
    <property type="nucleotide sequence ID" value="NZ_VLKY01000013.1"/>
</dbReference>
<comment type="catalytic activity">
    <reaction evidence="4">
        <text>D-erythrose 4-phosphate + phosphoenolpyruvate + H2O = 7-phospho-2-dehydro-3-deoxy-D-arabino-heptonate + phosphate</text>
        <dbReference type="Rhea" id="RHEA:14717"/>
        <dbReference type="ChEBI" id="CHEBI:15377"/>
        <dbReference type="ChEBI" id="CHEBI:16897"/>
        <dbReference type="ChEBI" id="CHEBI:43474"/>
        <dbReference type="ChEBI" id="CHEBI:58394"/>
        <dbReference type="ChEBI" id="CHEBI:58702"/>
        <dbReference type="EC" id="2.5.1.54"/>
    </reaction>
</comment>
<feature type="binding site" evidence="3">
    <location>
        <position position="424"/>
    </location>
    <ligand>
        <name>Mn(2+)</name>
        <dbReference type="ChEBI" id="CHEBI:29035"/>
    </ligand>
</feature>
<evidence type="ECO:0000256" key="3">
    <source>
        <dbReference type="PIRSR" id="PIRSR602480-1"/>
    </source>
</evidence>
<evidence type="ECO:0000313" key="6">
    <source>
        <dbReference type="Proteomes" id="UP000316905"/>
    </source>
</evidence>
<feature type="binding site" evidence="3">
    <location>
        <position position="69"/>
    </location>
    <ligand>
        <name>Mn(2+)</name>
        <dbReference type="ChEBI" id="CHEBI:29035"/>
    </ligand>
</feature>
<feature type="binding site" evidence="3">
    <location>
        <position position="320"/>
    </location>
    <ligand>
        <name>phosphoenolpyruvate</name>
        <dbReference type="ChEBI" id="CHEBI:58702"/>
    </ligand>
</feature>
<sequence length="448" mass="50018">MSQPWSPDSWRALPIQQQPVYPDATRLKDVENTLASYPPLVFAGEARELRRQFAEVTQGRAFLLQGGDCAESFAEFSAGKIRDTFKVLLQMAVVMTFAAGCPVVKVGRMAGQFAKPRSSGEETQDSVTLPAYRGDIVNGINFDETSRVPDPQRLLQAYHQATSTLNLLRAFAQGGFADLHQVHKWNLDFIANSTLAERYHQLADRIDETLAFMRACGLDSAPQLKETSFFTAHEALLLNYEEAFVRRDSLTGDWYDCSAHMLWIGDRTRQPDGAHVEFLRGVNNPIGVKVGPTTKTEDLIRLIDILNPDNDPGRLNLIVRMGANKVAEHLPRLLQAVQREGRQVLWSSDPMHGNTIKASSGYKTRDFASVLSEVREFFEVHQAEGTYAGGIHIEMTGQNVTECIGGSRPITEAGLSDRYHTHCDPRLNADQSLELAFMIAETLKQVRR</sequence>
<dbReference type="Pfam" id="PF01474">
    <property type="entry name" value="DAHP_synth_2"/>
    <property type="match status" value="1"/>
</dbReference>
<dbReference type="PANTHER" id="PTHR21337">
    <property type="entry name" value="PHOSPHO-2-DEHYDRO-3-DEOXYHEPTONATE ALDOLASE 1, 2"/>
    <property type="match status" value="1"/>
</dbReference>
<dbReference type="EC" id="2.5.1.54" evidence="4"/>
<keyword evidence="3" id="KW-0464">Manganese</keyword>
<feature type="binding site" evidence="3">
    <location>
        <position position="394"/>
    </location>
    <ligand>
        <name>Mn(2+)</name>
        <dbReference type="ChEBI" id="CHEBI:29035"/>
    </ligand>
</feature>
<name>A0A562Q2V0_9PSED</name>
<keyword evidence="6" id="KW-1185">Reference proteome</keyword>
<protein>
    <recommendedName>
        <fullName evidence="4">Phospho-2-dehydro-3-deoxyheptonate aldolase</fullName>
        <ecNumber evidence="4">2.5.1.54</ecNumber>
    </recommendedName>
</protein>
<keyword evidence="3" id="KW-0104">Cadmium</keyword>
<feature type="binding site" evidence="3">
    <location>
        <position position="289"/>
    </location>
    <ligand>
        <name>phosphoenolpyruvate</name>
        <dbReference type="ChEBI" id="CHEBI:58702"/>
    </ligand>
</feature>
<organism evidence="5 6">
    <name type="scientific">Pseudomonas duriflava</name>
    <dbReference type="NCBI Taxonomy" id="459528"/>
    <lineage>
        <taxon>Bacteria</taxon>
        <taxon>Pseudomonadati</taxon>
        <taxon>Pseudomonadota</taxon>
        <taxon>Gammaproteobacteria</taxon>
        <taxon>Pseudomonadales</taxon>
        <taxon>Pseudomonadaceae</taxon>
        <taxon>Pseudomonas</taxon>
    </lineage>
</organism>
<dbReference type="GO" id="GO:0009073">
    <property type="term" value="P:aromatic amino acid family biosynthetic process"/>
    <property type="evidence" value="ECO:0007669"/>
    <property type="project" value="InterPro"/>
</dbReference>
<comment type="caution">
    <text evidence="5">The sequence shown here is derived from an EMBL/GenBank/DDBJ whole genome shotgun (WGS) entry which is preliminary data.</text>
</comment>
<dbReference type="GO" id="GO:0003849">
    <property type="term" value="F:3-deoxy-7-phosphoheptulonate synthase activity"/>
    <property type="evidence" value="ECO:0007669"/>
    <property type="project" value="UniProtKB-EC"/>
</dbReference>
<comment type="similarity">
    <text evidence="1 4">Belongs to the class-II DAHP synthase family.</text>
</comment>
<evidence type="ECO:0000313" key="5">
    <source>
        <dbReference type="EMBL" id="TWI51007.1"/>
    </source>
</evidence>
<dbReference type="InterPro" id="IPR013785">
    <property type="entry name" value="Aldolase_TIM"/>
</dbReference>
<keyword evidence="3" id="KW-0170">Cobalt</keyword>
<proteinExistence type="inferred from homology"/>